<protein>
    <submittedName>
        <fullName evidence="3">NAD-dependent epimerase/dehydratase family protein</fullName>
    </submittedName>
</protein>
<evidence type="ECO:0000313" key="4">
    <source>
        <dbReference type="Proteomes" id="UP000664417"/>
    </source>
</evidence>
<evidence type="ECO:0000259" key="2">
    <source>
        <dbReference type="Pfam" id="PF01370"/>
    </source>
</evidence>
<evidence type="ECO:0000313" key="3">
    <source>
        <dbReference type="EMBL" id="MBO1320397.1"/>
    </source>
</evidence>
<keyword evidence="4" id="KW-1185">Reference proteome</keyword>
<dbReference type="Proteomes" id="UP000664417">
    <property type="component" value="Unassembled WGS sequence"/>
</dbReference>
<dbReference type="Gene3D" id="3.40.50.720">
    <property type="entry name" value="NAD(P)-binding Rossmann-like Domain"/>
    <property type="match status" value="1"/>
</dbReference>
<accession>A0A8J7Q9U4</accession>
<gene>
    <name evidence="3" type="ORF">J3U88_18120</name>
</gene>
<name>A0A8J7Q9U4_9BACT</name>
<dbReference type="InterPro" id="IPR001509">
    <property type="entry name" value="Epimerase_deHydtase"/>
</dbReference>
<sequence>MTETPGNVILTGASGFLGGYFLAEARHRNQETTTLGRRNLTETNHITCDLAAAPPAISPPPAGTLVIHNAGLAHRVPKTEAEKAAFFAVNQTGTDHLLQALTPHAAKLRGFVFISTVAVYGLQEGDQIDESTALNAQDPYGAGKIAAEQNITRWGTQHGVPVWNLRLPLIAGGDPPGNLGAMIQAIRAGYYCRIGNGGGRRSWVWARDVARLTFSLSGAGGTYNLTDGAHPSFFEIEQGLRKVLQKPRGLVLPRTVARLTAWCGDVIDTLPVLKAPFNSARLQKMEAHLMFDDRRARRALGWNPHTVLEHVHEVFDVG</sequence>
<organism evidence="3 4">
    <name type="scientific">Acanthopleuribacter pedis</name>
    <dbReference type="NCBI Taxonomy" id="442870"/>
    <lineage>
        <taxon>Bacteria</taxon>
        <taxon>Pseudomonadati</taxon>
        <taxon>Acidobacteriota</taxon>
        <taxon>Holophagae</taxon>
        <taxon>Acanthopleuribacterales</taxon>
        <taxon>Acanthopleuribacteraceae</taxon>
        <taxon>Acanthopleuribacter</taxon>
    </lineage>
</organism>
<dbReference type="PANTHER" id="PTHR43000">
    <property type="entry name" value="DTDP-D-GLUCOSE 4,6-DEHYDRATASE-RELATED"/>
    <property type="match status" value="1"/>
</dbReference>
<dbReference type="AlphaFoldDB" id="A0A8J7Q9U4"/>
<feature type="domain" description="NAD-dependent epimerase/dehydratase" evidence="2">
    <location>
        <begin position="8"/>
        <end position="214"/>
    </location>
</feature>
<dbReference type="EMBL" id="JAFREP010000017">
    <property type="protein sequence ID" value="MBO1320397.1"/>
    <property type="molecule type" value="Genomic_DNA"/>
</dbReference>
<comment type="caution">
    <text evidence="3">The sequence shown here is derived from an EMBL/GenBank/DDBJ whole genome shotgun (WGS) entry which is preliminary data.</text>
</comment>
<dbReference type="InterPro" id="IPR036291">
    <property type="entry name" value="NAD(P)-bd_dom_sf"/>
</dbReference>
<comment type="similarity">
    <text evidence="1">Belongs to the NAD(P)-dependent epimerase/dehydratase family.</text>
</comment>
<dbReference type="RefSeq" id="WP_207860351.1">
    <property type="nucleotide sequence ID" value="NZ_JAFREP010000017.1"/>
</dbReference>
<evidence type="ECO:0000256" key="1">
    <source>
        <dbReference type="ARBA" id="ARBA00007637"/>
    </source>
</evidence>
<proteinExistence type="inferred from homology"/>
<dbReference type="SUPFAM" id="SSF51735">
    <property type="entry name" value="NAD(P)-binding Rossmann-fold domains"/>
    <property type="match status" value="1"/>
</dbReference>
<reference evidence="3" key="1">
    <citation type="submission" date="2021-03" db="EMBL/GenBank/DDBJ databases">
        <authorList>
            <person name="Wang G."/>
        </authorList>
    </citation>
    <scope>NUCLEOTIDE SEQUENCE</scope>
    <source>
        <strain evidence="3">KCTC 12899</strain>
    </source>
</reference>
<dbReference type="Pfam" id="PF01370">
    <property type="entry name" value="Epimerase"/>
    <property type="match status" value="1"/>
</dbReference>